<name>A0AAE1Y8L2_9LAMI</name>
<gene>
    <name evidence="1" type="ORF">Salat_1746000</name>
</gene>
<reference evidence="1" key="2">
    <citation type="journal article" date="2024" name="Plant">
        <title>Genomic evolution and insights into agronomic trait innovations of Sesamum species.</title>
        <authorList>
            <person name="Miao H."/>
            <person name="Wang L."/>
            <person name="Qu L."/>
            <person name="Liu H."/>
            <person name="Sun Y."/>
            <person name="Le M."/>
            <person name="Wang Q."/>
            <person name="Wei S."/>
            <person name="Zheng Y."/>
            <person name="Lin W."/>
            <person name="Duan Y."/>
            <person name="Cao H."/>
            <person name="Xiong S."/>
            <person name="Wang X."/>
            <person name="Wei L."/>
            <person name="Li C."/>
            <person name="Ma Q."/>
            <person name="Ju M."/>
            <person name="Zhao R."/>
            <person name="Li G."/>
            <person name="Mu C."/>
            <person name="Tian Q."/>
            <person name="Mei H."/>
            <person name="Zhang T."/>
            <person name="Gao T."/>
            <person name="Zhang H."/>
        </authorList>
    </citation>
    <scope>NUCLEOTIDE SEQUENCE</scope>
    <source>
        <strain evidence="1">3651</strain>
    </source>
</reference>
<sequence length="132" mass="14748">MKTLFKSQDLWELVDKGYNEEGVVADALKDLKKKDGKVLFFLQQAIEDVVFSLQISAATKAKEAWDALRNGYEENSTENAFKAKLKFTKETNVGMSKVQATTTVEVRLIEVEGVAEDTDEVVDQATTNNIPK</sequence>
<dbReference type="Proteomes" id="UP001293254">
    <property type="component" value="Unassembled WGS sequence"/>
</dbReference>
<dbReference type="EMBL" id="JACGWO010000006">
    <property type="protein sequence ID" value="KAK4425520.1"/>
    <property type="molecule type" value="Genomic_DNA"/>
</dbReference>
<proteinExistence type="predicted"/>
<accession>A0AAE1Y8L2</accession>
<reference evidence="1" key="1">
    <citation type="submission" date="2020-06" db="EMBL/GenBank/DDBJ databases">
        <authorList>
            <person name="Li T."/>
            <person name="Hu X."/>
            <person name="Zhang T."/>
            <person name="Song X."/>
            <person name="Zhang H."/>
            <person name="Dai N."/>
            <person name="Sheng W."/>
            <person name="Hou X."/>
            <person name="Wei L."/>
        </authorList>
    </citation>
    <scope>NUCLEOTIDE SEQUENCE</scope>
    <source>
        <strain evidence="1">3651</strain>
        <tissue evidence="1">Leaf</tissue>
    </source>
</reference>
<evidence type="ECO:0000313" key="1">
    <source>
        <dbReference type="EMBL" id="KAK4425520.1"/>
    </source>
</evidence>
<protein>
    <recommendedName>
        <fullName evidence="3">DUF4219 domain-containing protein</fullName>
    </recommendedName>
</protein>
<comment type="caution">
    <text evidence="1">The sequence shown here is derived from an EMBL/GenBank/DDBJ whole genome shotgun (WGS) entry which is preliminary data.</text>
</comment>
<keyword evidence="2" id="KW-1185">Reference proteome</keyword>
<dbReference type="AlphaFoldDB" id="A0AAE1Y8L2"/>
<organism evidence="1 2">
    <name type="scientific">Sesamum alatum</name>
    <dbReference type="NCBI Taxonomy" id="300844"/>
    <lineage>
        <taxon>Eukaryota</taxon>
        <taxon>Viridiplantae</taxon>
        <taxon>Streptophyta</taxon>
        <taxon>Embryophyta</taxon>
        <taxon>Tracheophyta</taxon>
        <taxon>Spermatophyta</taxon>
        <taxon>Magnoliopsida</taxon>
        <taxon>eudicotyledons</taxon>
        <taxon>Gunneridae</taxon>
        <taxon>Pentapetalae</taxon>
        <taxon>asterids</taxon>
        <taxon>lamiids</taxon>
        <taxon>Lamiales</taxon>
        <taxon>Pedaliaceae</taxon>
        <taxon>Sesamum</taxon>
    </lineage>
</organism>
<evidence type="ECO:0008006" key="3">
    <source>
        <dbReference type="Google" id="ProtNLM"/>
    </source>
</evidence>
<dbReference type="Pfam" id="PF14223">
    <property type="entry name" value="Retrotran_gag_2"/>
    <property type="match status" value="1"/>
</dbReference>
<evidence type="ECO:0000313" key="2">
    <source>
        <dbReference type="Proteomes" id="UP001293254"/>
    </source>
</evidence>